<gene>
    <name evidence="1" type="ORF">N7530_001241</name>
</gene>
<evidence type="ECO:0000313" key="2">
    <source>
        <dbReference type="Proteomes" id="UP001147760"/>
    </source>
</evidence>
<reference evidence="1" key="1">
    <citation type="submission" date="2022-12" db="EMBL/GenBank/DDBJ databases">
        <authorList>
            <person name="Petersen C."/>
        </authorList>
    </citation>
    <scope>NUCLEOTIDE SEQUENCE</scope>
    <source>
        <strain evidence="1">IBT 17660</strain>
    </source>
</reference>
<organism evidence="1 2">
    <name type="scientific">Penicillium desertorum</name>
    <dbReference type="NCBI Taxonomy" id="1303715"/>
    <lineage>
        <taxon>Eukaryota</taxon>
        <taxon>Fungi</taxon>
        <taxon>Dikarya</taxon>
        <taxon>Ascomycota</taxon>
        <taxon>Pezizomycotina</taxon>
        <taxon>Eurotiomycetes</taxon>
        <taxon>Eurotiomycetidae</taxon>
        <taxon>Eurotiales</taxon>
        <taxon>Aspergillaceae</taxon>
        <taxon>Penicillium</taxon>
    </lineage>
</organism>
<sequence length="79" mass="8390">MSGHWDVEQCNNKQLEFQLAGHESNVKSGRLVSTTTGWDGGGDDVANIEGSRVGSPLCQLRGGSVSVFAFKITGLELPL</sequence>
<accession>A0A9W9XAD0</accession>
<protein>
    <submittedName>
        <fullName evidence="1">Uncharacterized protein</fullName>
    </submittedName>
</protein>
<dbReference type="Proteomes" id="UP001147760">
    <property type="component" value="Unassembled WGS sequence"/>
</dbReference>
<dbReference type="OrthoDB" id="10413337at2759"/>
<comment type="caution">
    <text evidence="1">The sequence shown here is derived from an EMBL/GenBank/DDBJ whole genome shotgun (WGS) entry which is preliminary data.</text>
</comment>
<dbReference type="AlphaFoldDB" id="A0A9W9XAD0"/>
<name>A0A9W9XAD0_9EURO</name>
<dbReference type="EMBL" id="JAPWDO010000001">
    <property type="protein sequence ID" value="KAJ5486941.1"/>
    <property type="molecule type" value="Genomic_DNA"/>
</dbReference>
<keyword evidence="2" id="KW-1185">Reference proteome</keyword>
<proteinExistence type="predicted"/>
<evidence type="ECO:0000313" key="1">
    <source>
        <dbReference type="EMBL" id="KAJ5486941.1"/>
    </source>
</evidence>
<reference evidence="1" key="2">
    <citation type="journal article" date="2023" name="IMA Fungus">
        <title>Comparative genomic study of the Penicillium genus elucidates a diverse pangenome and 15 lateral gene transfer events.</title>
        <authorList>
            <person name="Petersen C."/>
            <person name="Sorensen T."/>
            <person name="Nielsen M.R."/>
            <person name="Sondergaard T.E."/>
            <person name="Sorensen J.L."/>
            <person name="Fitzpatrick D.A."/>
            <person name="Frisvad J.C."/>
            <person name="Nielsen K.L."/>
        </authorList>
    </citation>
    <scope>NUCLEOTIDE SEQUENCE</scope>
    <source>
        <strain evidence="1">IBT 17660</strain>
    </source>
</reference>